<dbReference type="EMBL" id="LAZR01040399">
    <property type="protein sequence ID" value="KKL14586.1"/>
    <property type="molecule type" value="Genomic_DNA"/>
</dbReference>
<gene>
    <name evidence="1" type="ORF">LCGC14_2514200</name>
</gene>
<dbReference type="AlphaFoldDB" id="A0A0F9D9Y9"/>
<proteinExistence type="predicted"/>
<organism evidence="1">
    <name type="scientific">marine sediment metagenome</name>
    <dbReference type="NCBI Taxonomy" id="412755"/>
    <lineage>
        <taxon>unclassified sequences</taxon>
        <taxon>metagenomes</taxon>
        <taxon>ecological metagenomes</taxon>
    </lineage>
</organism>
<name>A0A0F9D9Y9_9ZZZZ</name>
<accession>A0A0F9D9Y9</accession>
<comment type="caution">
    <text evidence="1">The sequence shown here is derived from an EMBL/GenBank/DDBJ whole genome shotgun (WGS) entry which is preliminary data.</text>
</comment>
<reference evidence="1" key="1">
    <citation type="journal article" date="2015" name="Nature">
        <title>Complex archaea that bridge the gap between prokaryotes and eukaryotes.</title>
        <authorList>
            <person name="Spang A."/>
            <person name="Saw J.H."/>
            <person name="Jorgensen S.L."/>
            <person name="Zaremba-Niedzwiedzka K."/>
            <person name="Martijn J."/>
            <person name="Lind A.E."/>
            <person name="van Eijk R."/>
            <person name="Schleper C."/>
            <person name="Guy L."/>
            <person name="Ettema T.J."/>
        </authorList>
    </citation>
    <scope>NUCLEOTIDE SEQUENCE</scope>
</reference>
<evidence type="ECO:0000313" key="1">
    <source>
        <dbReference type="EMBL" id="KKL14586.1"/>
    </source>
</evidence>
<sequence>MTKRTRKPVGADYNAVELVGADYTAVVRLSNKGNRTLALPGESCESVPSVSLDWLLRSGKIKLASVVTPDLEA</sequence>
<protein>
    <submittedName>
        <fullName evidence="1">Uncharacterized protein</fullName>
    </submittedName>
</protein>